<keyword evidence="1 5" id="KW-0489">Methyltransferase</keyword>
<accession>A0ABQ2GTQ1</accession>
<protein>
    <submittedName>
        <fullName evidence="5">Methyltransferase</fullName>
    </submittedName>
</protein>
<evidence type="ECO:0000313" key="6">
    <source>
        <dbReference type="Proteomes" id="UP000661918"/>
    </source>
</evidence>
<evidence type="ECO:0000313" key="5">
    <source>
        <dbReference type="EMBL" id="GGM11663.1"/>
    </source>
</evidence>
<dbReference type="CDD" id="cd02440">
    <property type="entry name" value="AdoMet_MTases"/>
    <property type="match status" value="1"/>
</dbReference>
<evidence type="ECO:0000256" key="2">
    <source>
        <dbReference type="ARBA" id="ARBA00022679"/>
    </source>
</evidence>
<evidence type="ECO:0000256" key="3">
    <source>
        <dbReference type="ARBA" id="ARBA00022691"/>
    </source>
</evidence>
<organism evidence="5 6">
    <name type="scientific">Deinococcus aerophilus</name>
    <dbReference type="NCBI Taxonomy" id="522488"/>
    <lineage>
        <taxon>Bacteria</taxon>
        <taxon>Thermotogati</taxon>
        <taxon>Deinococcota</taxon>
        <taxon>Deinococci</taxon>
        <taxon>Deinococcales</taxon>
        <taxon>Deinococcaceae</taxon>
        <taxon>Deinococcus</taxon>
    </lineage>
</organism>
<dbReference type="RefSeq" id="WP_188904068.1">
    <property type="nucleotide sequence ID" value="NZ_BMOM01000015.1"/>
</dbReference>
<keyword evidence="6" id="KW-1185">Reference proteome</keyword>
<dbReference type="PANTHER" id="PTHR43591:SF24">
    <property type="entry name" value="2-METHOXY-6-POLYPRENYL-1,4-BENZOQUINOL METHYLASE, MITOCHONDRIAL"/>
    <property type="match status" value="1"/>
</dbReference>
<evidence type="ECO:0000256" key="1">
    <source>
        <dbReference type="ARBA" id="ARBA00022603"/>
    </source>
</evidence>
<dbReference type="Pfam" id="PF08241">
    <property type="entry name" value="Methyltransf_11"/>
    <property type="match status" value="1"/>
</dbReference>
<dbReference type="InterPro" id="IPR013216">
    <property type="entry name" value="Methyltransf_11"/>
</dbReference>
<dbReference type="InterPro" id="IPR004033">
    <property type="entry name" value="UbiE/COQ5_MeTrFase"/>
</dbReference>
<feature type="domain" description="Methyltransferase type 11" evidence="4">
    <location>
        <begin position="47"/>
        <end position="144"/>
    </location>
</feature>
<reference evidence="6" key="1">
    <citation type="journal article" date="2019" name="Int. J. Syst. Evol. Microbiol.">
        <title>The Global Catalogue of Microorganisms (GCM) 10K type strain sequencing project: providing services to taxonomists for standard genome sequencing and annotation.</title>
        <authorList>
            <consortium name="The Broad Institute Genomics Platform"/>
            <consortium name="The Broad Institute Genome Sequencing Center for Infectious Disease"/>
            <person name="Wu L."/>
            <person name="Ma J."/>
        </authorList>
    </citation>
    <scope>NUCLEOTIDE SEQUENCE [LARGE SCALE GENOMIC DNA]</scope>
    <source>
        <strain evidence="6">JCM 15443</strain>
    </source>
</reference>
<dbReference type="PANTHER" id="PTHR43591">
    <property type="entry name" value="METHYLTRANSFERASE"/>
    <property type="match status" value="1"/>
</dbReference>
<evidence type="ECO:0000259" key="4">
    <source>
        <dbReference type="Pfam" id="PF08241"/>
    </source>
</evidence>
<dbReference type="GO" id="GO:0032259">
    <property type="term" value="P:methylation"/>
    <property type="evidence" value="ECO:0007669"/>
    <property type="project" value="UniProtKB-KW"/>
</dbReference>
<keyword evidence="2" id="KW-0808">Transferase</keyword>
<dbReference type="InterPro" id="IPR029063">
    <property type="entry name" value="SAM-dependent_MTases_sf"/>
</dbReference>
<sequence>MDPTERTRHNARLFDALAPSYDRLGFLSLTARHLAGRFGTAPGETLLDVMTGTGTLALALAGEVGAQGRVVGADLSPGMLTVARARAAGQPTLSFVEADATALPFDDATFDGVACASGLFFVPDMEAALREWRRVLRPGGRVAFSSFGQGLMGELPERWRTALGAVGVNPGFPPLGRLPSPEVAADLLRAAGFTEVRADLEELPYTLPTPEARWADIEAGMEGGPLPGLLPEVRRRVQADHLAELRALFADGPLTVPLPVLIATGRRAAPEPES</sequence>
<dbReference type="PROSITE" id="PS51608">
    <property type="entry name" value="SAM_MT_UBIE"/>
    <property type="match status" value="1"/>
</dbReference>
<dbReference type="Proteomes" id="UP000661918">
    <property type="component" value="Unassembled WGS sequence"/>
</dbReference>
<dbReference type="GO" id="GO:0008168">
    <property type="term" value="F:methyltransferase activity"/>
    <property type="evidence" value="ECO:0007669"/>
    <property type="project" value="UniProtKB-KW"/>
</dbReference>
<dbReference type="EMBL" id="BMOM01000015">
    <property type="protein sequence ID" value="GGM11663.1"/>
    <property type="molecule type" value="Genomic_DNA"/>
</dbReference>
<comment type="caution">
    <text evidence="5">The sequence shown here is derived from an EMBL/GenBank/DDBJ whole genome shotgun (WGS) entry which is preliminary data.</text>
</comment>
<gene>
    <name evidence="5" type="ORF">GCM10010841_20280</name>
</gene>
<proteinExistence type="predicted"/>
<dbReference type="SUPFAM" id="SSF53335">
    <property type="entry name" value="S-adenosyl-L-methionine-dependent methyltransferases"/>
    <property type="match status" value="1"/>
</dbReference>
<keyword evidence="3" id="KW-0949">S-adenosyl-L-methionine</keyword>
<dbReference type="Gene3D" id="3.40.50.150">
    <property type="entry name" value="Vaccinia Virus protein VP39"/>
    <property type="match status" value="1"/>
</dbReference>
<name>A0ABQ2GTQ1_9DEIO</name>